<evidence type="ECO:0000256" key="1">
    <source>
        <dbReference type="ARBA" id="ARBA00004141"/>
    </source>
</evidence>
<evidence type="ECO:0000256" key="6">
    <source>
        <dbReference type="ARBA" id="ARBA00022692"/>
    </source>
</evidence>
<evidence type="ECO:0000256" key="8">
    <source>
        <dbReference type="ARBA" id="ARBA00022801"/>
    </source>
</evidence>
<dbReference type="AlphaFoldDB" id="A0A9W3AQ20"/>
<accession>A0A9W3AQ20</accession>
<dbReference type="PANTHER" id="PTHR16320:SF24">
    <property type="entry name" value="PHOSPHODIESTERASE, PUTATIVE-RELATED"/>
    <property type="match status" value="1"/>
</dbReference>
<protein>
    <recommendedName>
        <fullName evidence="5">sphingomyelin phosphodiesterase</fullName>
        <ecNumber evidence="5">3.1.4.12</ecNumber>
    </recommendedName>
</protein>
<comment type="subcellular location">
    <subcellularLocation>
        <location evidence="1">Membrane</location>
        <topology evidence="1">Multi-pass membrane protein</topology>
    </subcellularLocation>
</comment>
<dbReference type="GeneID" id="106056418"/>
<feature type="transmembrane region" description="Helical" evidence="14">
    <location>
        <begin position="356"/>
        <end position="381"/>
    </location>
</feature>
<gene>
    <name evidence="18" type="primary">LOC106056418</name>
</gene>
<sequence>MMMSTLKVFTLNCWGLPLPLLCKHHQERIAAIGDYLKVQDYDMVVLEEVWVKSDFQELKQKLVRVLPFSHYFYSGTIGSGLCVFSKHQIIETSYHQFHLNGHAHKIHHGDWFGGKGVGLCKIHILEGALDINLYCTHLHAEYNPECDEYEAHRLAQTFELCQFVRNTAYNCDIAILAGDLNTSPTHLGYKILTQHASLKDCWAEKNLSEIECKESGGTCMVPGNIYTGDVAQSSSPFGVRIDYIMYRTSANVSATVADCSIGIGKVPQTNIDYSDHEAVFTSISLTKNPVSQQEVRNSTLTKDLRDVFQQSLNVLDNGLAQCQREERFFQIVVFILSLILYVLNNYLDVSDYSSNILLVFMFSMTKLLVGMAIGFCFWTAWILKRSEYHGLTACKEDLLKLLAL</sequence>
<evidence type="ECO:0000256" key="13">
    <source>
        <dbReference type="ARBA" id="ARBA00023136"/>
    </source>
</evidence>
<keyword evidence="8" id="KW-0378">Hydrolase</keyword>
<keyword evidence="13 14" id="KW-0472">Membrane</keyword>
<keyword evidence="7" id="KW-0479">Metal-binding</keyword>
<evidence type="ECO:0000313" key="17">
    <source>
        <dbReference type="Proteomes" id="UP001165740"/>
    </source>
</evidence>
<comment type="similarity">
    <text evidence="4">Belongs to the neutral sphingomyelinase family.</text>
</comment>
<keyword evidence="11 14" id="KW-1133">Transmembrane helix</keyword>
<dbReference type="Pfam" id="PF03372">
    <property type="entry name" value="Exo_endo_phos"/>
    <property type="match status" value="1"/>
</dbReference>
<evidence type="ECO:0000256" key="2">
    <source>
        <dbReference type="ARBA" id="ARBA00004760"/>
    </source>
</evidence>
<dbReference type="EC" id="3.1.4.12" evidence="5"/>
<feature type="signal peptide" evidence="15">
    <location>
        <begin position="1"/>
        <end position="15"/>
    </location>
</feature>
<reference evidence="18" key="1">
    <citation type="submission" date="2025-08" db="UniProtKB">
        <authorList>
            <consortium name="RefSeq"/>
        </authorList>
    </citation>
    <scope>IDENTIFICATION</scope>
</reference>
<keyword evidence="15" id="KW-0732">Signal</keyword>
<keyword evidence="6 14" id="KW-0812">Transmembrane</keyword>
<name>A0A9W3AQ20_BIOGL</name>
<keyword evidence="9" id="KW-0460">Magnesium</keyword>
<proteinExistence type="inferred from homology"/>
<evidence type="ECO:0000256" key="3">
    <source>
        <dbReference type="ARBA" id="ARBA00004991"/>
    </source>
</evidence>
<feature type="chain" id="PRO_5040954880" description="sphingomyelin phosphodiesterase" evidence="15">
    <location>
        <begin position="16"/>
        <end position="404"/>
    </location>
</feature>
<dbReference type="Proteomes" id="UP001165740">
    <property type="component" value="Chromosome 6"/>
</dbReference>
<dbReference type="InterPro" id="IPR036691">
    <property type="entry name" value="Endo/exonu/phosph_ase_sf"/>
</dbReference>
<dbReference type="GO" id="GO:0016020">
    <property type="term" value="C:membrane"/>
    <property type="evidence" value="ECO:0007669"/>
    <property type="project" value="UniProtKB-SubCell"/>
</dbReference>
<evidence type="ECO:0000256" key="14">
    <source>
        <dbReference type="SAM" id="Phobius"/>
    </source>
</evidence>
<keyword evidence="17" id="KW-1185">Reference proteome</keyword>
<dbReference type="RefSeq" id="XP_055889198.1">
    <property type="nucleotide sequence ID" value="XM_056033223.1"/>
</dbReference>
<evidence type="ECO:0000256" key="9">
    <source>
        <dbReference type="ARBA" id="ARBA00022842"/>
    </source>
</evidence>
<evidence type="ECO:0000256" key="5">
    <source>
        <dbReference type="ARBA" id="ARBA00012369"/>
    </source>
</evidence>
<keyword evidence="12" id="KW-0443">Lipid metabolism</keyword>
<dbReference type="InterPro" id="IPR038772">
    <property type="entry name" value="Sph/SMPD2-like"/>
</dbReference>
<evidence type="ECO:0000256" key="7">
    <source>
        <dbReference type="ARBA" id="ARBA00022723"/>
    </source>
</evidence>
<dbReference type="OMA" id="SCEWEPN"/>
<organism evidence="17 18">
    <name type="scientific">Biomphalaria glabrata</name>
    <name type="common">Bloodfluke planorb</name>
    <name type="synonym">Freshwater snail</name>
    <dbReference type="NCBI Taxonomy" id="6526"/>
    <lineage>
        <taxon>Eukaryota</taxon>
        <taxon>Metazoa</taxon>
        <taxon>Spiralia</taxon>
        <taxon>Lophotrochozoa</taxon>
        <taxon>Mollusca</taxon>
        <taxon>Gastropoda</taxon>
        <taxon>Heterobranchia</taxon>
        <taxon>Euthyneura</taxon>
        <taxon>Panpulmonata</taxon>
        <taxon>Hygrophila</taxon>
        <taxon>Lymnaeoidea</taxon>
        <taxon>Planorbidae</taxon>
        <taxon>Biomphalaria</taxon>
    </lineage>
</organism>
<evidence type="ECO:0000256" key="11">
    <source>
        <dbReference type="ARBA" id="ARBA00022989"/>
    </source>
</evidence>
<keyword evidence="10" id="KW-0746">Sphingolipid metabolism</keyword>
<evidence type="ECO:0000313" key="18">
    <source>
        <dbReference type="RefSeq" id="XP_055889198.1"/>
    </source>
</evidence>
<evidence type="ECO:0000259" key="16">
    <source>
        <dbReference type="Pfam" id="PF03372"/>
    </source>
</evidence>
<dbReference type="SUPFAM" id="SSF56219">
    <property type="entry name" value="DNase I-like"/>
    <property type="match status" value="1"/>
</dbReference>
<evidence type="ECO:0000256" key="15">
    <source>
        <dbReference type="SAM" id="SignalP"/>
    </source>
</evidence>
<evidence type="ECO:0000256" key="12">
    <source>
        <dbReference type="ARBA" id="ARBA00023098"/>
    </source>
</evidence>
<dbReference type="Gene3D" id="3.60.10.10">
    <property type="entry name" value="Endonuclease/exonuclease/phosphatase"/>
    <property type="match status" value="1"/>
</dbReference>
<dbReference type="OrthoDB" id="387657at2759"/>
<evidence type="ECO:0000256" key="10">
    <source>
        <dbReference type="ARBA" id="ARBA00022919"/>
    </source>
</evidence>
<comment type="pathway">
    <text evidence="2">Lipid metabolism; sphingolipid metabolism.</text>
</comment>
<dbReference type="GO" id="GO:0046872">
    <property type="term" value="F:metal ion binding"/>
    <property type="evidence" value="ECO:0007669"/>
    <property type="project" value="UniProtKB-KW"/>
</dbReference>
<evidence type="ECO:0000256" key="4">
    <source>
        <dbReference type="ARBA" id="ARBA00006335"/>
    </source>
</evidence>
<dbReference type="PANTHER" id="PTHR16320">
    <property type="entry name" value="SPHINGOMYELINASE FAMILY MEMBER"/>
    <property type="match status" value="1"/>
</dbReference>
<comment type="pathway">
    <text evidence="3">Sphingolipid metabolism.</text>
</comment>
<feature type="domain" description="Endonuclease/exonuclease/phosphatase" evidence="16">
    <location>
        <begin position="10"/>
        <end position="276"/>
    </location>
</feature>
<feature type="transmembrane region" description="Helical" evidence="14">
    <location>
        <begin position="328"/>
        <end position="344"/>
    </location>
</feature>
<dbReference type="InterPro" id="IPR005135">
    <property type="entry name" value="Endo/exonuclease/phosphatase"/>
</dbReference>
<dbReference type="GO" id="GO:0004767">
    <property type="term" value="F:sphingomyelin phosphodiesterase activity"/>
    <property type="evidence" value="ECO:0007669"/>
    <property type="project" value="UniProtKB-EC"/>
</dbReference>
<dbReference type="GO" id="GO:0006665">
    <property type="term" value="P:sphingolipid metabolic process"/>
    <property type="evidence" value="ECO:0007669"/>
    <property type="project" value="UniProtKB-KW"/>
</dbReference>